<accession>A0A0E9VQR3</accession>
<name>A0A0E9VQR3_ANGAN</name>
<organism evidence="1">
    <name type="scientific">Anguilla anguilla</name>
    <name type="common">European freshwater eel</name>
    <name type="synonym">Muraena anguilla</name>
    <dbReference type="NCBI Taxonomy" id="7936"/>
    <lineage>
        <taxon>Eukaryota</taxon>
        <taxon>Metazoa</taxon>
        <taxon>Chordata</taxon>
        <taxon>Craniata</taxon>
        <taxon>Vertebrata</taxon>
        <taxon>Euteleostomi</taxon>
        <taxon>Actinopterygii</taxon>
        <taxon>Neopterygii</taxon>
        <taxon>Teleostei</taxon>
        <taxon>Anguilliformes</taxon>
        <taxon>Anguillidae</taxon>
        <taxon>Anguilla</taxon>
    </lineage>
</organism>
<dbReference type="AlphaFoldDB" id="A0A0E9VQR3"/>
<sequence length="62" mass="6896">MASIISNMVFKPFRLNLATADSIKMFQFTCAEIPTSSLLGSAPFDKSLIYMKSEYGNDLLNL</sequence>
<proteinExistence type="predicted"/>
<evidence type="ECO:0000313" key="1">
    <source>
        <dbReference type="EMBL" id="JAH80444.1"/>
    </source>
</evidence>
<reference evidence="1" key="1">
    <citation type="submission" date="2014-11" db="EMBL/GenBank/DDBJ databases">
        <authorList>
            <person name="Amaro Gonzalez C."/>
        </authorList>
    </citation>
    <scope>NUCLEOTIDE SEQUENCE</scope>
</reference>
<reference evidence="1" key="2">
    <citation type="journal article" date="2015" name="Fish Shellfish Immunol.">
        <title>Early steps in the European eel (Anguilla anguilla)-Vibrio vulnificus interaction in the gills: Role of the RtxA13 toxin.</title>
        <authorList>
            <person name="Callol A."/>
            <person name="Pajuelo D."/>
            <person name="Ebbesson L."/>
            <person name="Teles M."/>
            <person name="MacKenzie S."/>
            <person name="Amaro C."/>
        </authorList>
    </citation>
    <scope>NUCLEOTIDE SEQUENCE</scope>
</reference>
<dbReference type="EMBL" id="GBXM01028133">
    <property type="protein sequence ID" value="JAH80444.1"/>
    <property type="molecule type" value="Transcribed_RNA"/>
</dbReference>
<protein>
    <submittedName>
        <fullName evidence="1">Uncharacterized protein</fullName>
    </submittedName>
</protein>